<evidence type="ECO:0000313" key="1">
    <source>
        <dbReference type="EMBL" id="MFD1766783.1"/>
    </source>
</evidence>
<protein>
    <submittedName>
        <fullName evidence="1">Lytic transglycosylase domain-containing protein</fullName>
    </submittedName>
</protein>
<dbReference type="InterPro" id="IPR023346">
    <property type="entry name" value="Lysozyme-like_dom_sf"/>
</dbReference>
<sequence>MTNKATQPIAPPIWQAIEHASRQTGVAFDFLLDQARIESGFRADARAATSSATGLYQFTTQTWLATLKRHGGDHGLGWASDAIMSNGKGTYRVADASMREMILDLRNNPQTAALMAAELAADNNDHLGAALGRPAEQVDLYLAHFLGASGAASFLKAWAVDPSQAAAPLFPKAAAANRAVFFEEGGKQRSLDEIRNQFAAKLEQGNPVLAAATTRQSRAITIAQKTGPMELRPFEPMPQKLSLEFARDAYARLSTLGGTAA</sequence>
<name>A0ABW4ME79_9SPHN</name>
<reference evidence="2" key="1">
    <citation type="journal article" date="2019" name="Int. J. Syst. Evol. Microbiol.">
        <title>The Global Catalogue of Microorganisms (GCM) 10K type strain sequencing project: providing services to taxonomists for standard genome sequencing and annotation.</title>
        <authorList>
            <consortium name="The Broad Institute Genomics Platform"/>
            <consortium name="The Broad Institute Genome Sequencing Center for Infectious Disease"/>
            <person name="Wu L."/>
            <person name="Ma J."/>
        </authorList>
    </citation>
    <scope>NUCLEOTIDE SEQUENCE [LARGE SCALE GENOMIC DNA]</scope>
    <source>
        <strain evidence="2">CGMCC 1.12449</strain>
    </source>
</reference>
<dbReference type="EMBL" id="JBHUEL010000007">
    <property type="protein sequence ID" value="MFD1766783.1"/>
    <property type="molecule type" value="Genomic_DNA"/>
</dbReference>
<keyword evidence="2" id="KW-1185">Reference proteome</keyword>
<dbReference type="SUPFAM" id="SSF53955">
    <property type="entry name" value="Lysozyme-like"/>
    <property type="match status" value="1"/>
</dbReference>
<comment type="caution">
    <text evidence="1">The sequence shown here is derived from an EMBL/GenBank/DDBJ whole genome shotgun (WGS) entry which is preliminary data.</text>
</comment>
<organism evidence="1 2">
    <name type="scientific">Sphingorhabdus buctiana</name>
    <dbReference type="NCBI Taxonomy" id="1508805"/>
    <lineage>
        <taxon>Bacteria</taxon>
        <taxon>Pseudomonadati</taxon>
        <taxon>Pseudomonadota</taxon>
        <taxon>Alphaproteobacteria</taxon>
        <taxon>Sphingomonadales</taxon>
        <taxon>Sphingomonadaceae</taxon>
        <taxon>Sphingorhabdus</taxon>
    </lineage>
</organism>
<gene>
    <name evidence="1" type="ORF">ACFSAG_08000</name>
</gene>
<evidence type="ECO:0000313" key="2">
    <source>
        <dbReference type="Proteomes" id="UP001597215"/>
    </source>
</evidence>
<dbReference type="Gene3D" id="1.10.530.10">
    <property type="match status" value="1"/>
</dbReference>
<dbReference type="Proteomes" id="UP001597215">
    <property type="component" value="Unassembled WGS sequence"/>
</dbReference>
<proteinExistence type="predicted"/>
<accession>A0ABW4ME79</accession>